<dbReference type="InterPro" id="IPR036390">
    <property type="entry name" value="WH_DNA-bd_sf"/>
</dbReference>
<dbReference type="STRING" id="1121416.SAMN02745220_03074"/>
<keyword evidence="4 7" id="KW-0238">DNA-binding</keyword>
<name>A0A1M7YAY2_9BACT</name>
<dbReference type="CDD" id="cd00609">
    <property type="entry name" value="AAT_like"/>
    <property type="match status" value="1"/>
</dbReference>
<dbReference type="RefSeq" id="WP_073614507.1">
    <property type="nucleotide sequence ID" value="NZ_FRFE01000015.1"/>
</dbReference>
<keyword evidence="7" id="KW-0032">Aminotransferase</keyword>
<dbReference type="InterPro" id="IPR000524">
    <property type="entry name" value="Tscrpt_reg_HTH_GntR"/>
</dbReference>
<dbReference type="SMART" id="SM00345">
    <property type="entry name" value="HTH_GNTR"/>
    <property type="match status" value="1"/>
</dbReference>
<dbReference type="InterPro" id="IPR004839">
    <property type="entry name" value="Aminotransferase_I/II_large"/>
</dbReference>
<dbReference type="OrthoDB" id="9804020at2"/>
<dbReference type="PANTHER" id="PTHR46577:SF2">
    <property type="entry name" value="TRANSCRIPTIONAL REGULATORY PROTEIN"/>
    <property type="match status" value="1"/>
</dbReference>
<dbReference type="InterPro" id="IPR051446">
    <property type="entry name" value="HTH_trans_reg/aminotransferase"/>
</dbReference>
<dbReference type="Pfam" id="PF00155">
    <property type="entry name" value="Aminotran_1_2"/>
    <property type="match status" value="1"/>
</dbReference>
<keyword evidence="5" id="KW-0804">Transcription</keyword>
<evidence type="ECO:0000256" key="5">
    <source>
        <dbReference type="ARBA" id="ARBA00023163"/>
    </source>
</evidence>
<evidence type="ECO:0000256" key="2">
    <source>
        <dbReference type="ARBA" id="ARBA00022898"/>
    </source>
</evidence>
<dbReference type="SUPFAM" id="SSF53383">
    <property type="entry name" value="PLP-dependent transferases"/>
    <property type="match status" value="1"/>
</dbReference>
<dbReference type="EMBL" id="FRFE01000015">
    <property type="protein sequence ID" value="SHO49759.1"/>
    <property type="molecule type" value="Genomic_DNA"/>
</dbReference>
<accession>A0A1M7YAY2</accession>
<dbReference type="SUPFAM" id="SSF46785">
    <property type="entry name" value="Winged helix' DNA-binding domain"/>
    <property type="match status" value="1"/>
</dbReference>
<organism evidence="7 8">
    <name type="scientific">Desulfopila aestuarii DSM 18488</name>
    <dbReference type="NCBI Taxonomy" id="1121416"/>
    <lineage>
        <taxon>Bacteria</taxon>
        <taxon>Pseudomonadati</taxon>
        <taxon>Thermodesulfobacteriota</taxon>
        <taxon>Desulfobulbia</taxon>
        <taxon>Desulfobulbales</taxon>
        <taxon>Desulfocapsaceae</taxon>
        <taxon>Desulfopila</taxon>
    </lineage>
</organism>
<dbReference type="InterPro" id="IPR015422">
    <property type="entry name" value="PyrdxlP-dep_Trfase_small"/>
</dbReference>
<sequence>MEYQYLRLANDLERKIRGGNFRVGEKLPSLRSLRAQTGKSISTIYQAYNELEDRGVVEVREKSGFYVKPLLDRVLPRPLRETGVIRPHQVTINTHSTMLQQYINNPAMLPLGTAVAAPELLPLKQLGREVRNVASGYMNGRMIGYGHPTGHPGLQSELAKRSVGYFRREKGEEIIITNGCMDAIDLCLRSVAREGDVILIESPTFLCYLQLIEDLNMRALEIPVDADTGFDLAQLEDILQQHDVRAALVNTSFHNPLGYVMTDLAKRRLVEIITGRNIPIIEDDIYGDLYFTETRPRPLKSFDNEGLVLYCSSFTKSLAPDLRVGWTIPGRFREKVKRIKFNSNVAGSQLNQSVAASFLASKGYERHLRKMRGSLKKQAASMLQGVARYFPKGTRVSSPQGGICLWVELDRRVDSLVLFEMARQHDIALVPGNLCSVTNRYNHCIRLNYGYPWTERIEEGVKTLGRMVHEMLKT</sequence>
<dbReference type="GO" id="GO:0030170">
    <property type="term" value="F:pyridoxal phosphate binding"/>
    <property type="evidence" value="ECO:0007669"/>
    <property type="project" value="InterPro"/>
</dbReference>
<dbReference type="Proteomes" id="UP000184603">
    <property type="component" value="Unassembled WGS sequence"/>
</dbReference>
<keyword evidence="7" id="KW-0808">Transferase</keyword>
<evidence type="ECO:0000256" key="3">
    <source>
        <dbReference type="ARBA" id="ARBA00023015"/>
    </source>
</evidence>
<keyword evidence="8" id="KW-1185">Reference proteome</keyword>
<dbReference type="PROSITE" id="PS50949">
    <property type="entry name" value="HTH_GNTR"/>
    <property type="match status" value="1"/>
</dbReference>
<proteinExistence type="inferred from homology"/>
<feature type="domain" description="HTH gntR-type" evidence="6">
    <location>
        <begin position="2"/>
        <end position="70"/>
    </location>
</feature>
<dbReference type="CDD" id="cd07377">
    <property type="entry name" value="WHTH_GntR"/>
    <property type="match status" value="1"/>
</dbReference>
<dbReference type="Gene3D" id="3.90.1150.10">
    <property type="entry name" value="Aspartate Aminotransferase, domain 1"/>
    <property type="match status" value="1"/>
</dbReference>
<dbReference type="GO" id="GO:0008483">
    <property type="term" value="F:transaminase activity"/>
    <property type="evidence" value="ECO:0007669"/>
    <property type="project" value="UniProtKB-KW"/>
</dbReference>
<keyword evidence="3" id="KW-0805">Transcription regulation</keyword>
<evidence type="ECO:0000256" key="1">
    <source>
        <dbReference type="ARBA" id="ARBA00005384"/>
    </source>
</evidence>
<dbReference type="Pfam" id="PF00392">
    <property type="entry name" value="GntR"/>
    <property type="match status" value="1"/>
</dbReference>
<dbReference type="GO" id="GO:0003677">
    <property type="term" value="F:DNA binding"/>
    <property type="evidence" value="ECO:0007669"/>
    <property type="project" value="UniProtKB-KW"/>
</dbReference>
<dbReference type="Gene3D" id="3.40.640.10">
    <property type="entry name" value="Type I PLP-dependent aspartate aminotransferase-like (Major domain)"/>
    <property type="match status" value="1"/>
</dbReference>
<keyword evidence="2" id="KW-0663">Pyridoxal phosphate</keyword>
<dbReference type="GO" id="GO:0003700">
    <property type="term" value="F:DNA-binding transcription factor activity"/>
    <property type="evidence" value="ECO:0007669"/>
    <property type="project" value="InterPro"/>
</dbReference>
<evidence type="ECO:0000259" key="6">
    <source>
        <dbReference type="PROSITE" id="PS50949"/>
    </source>
</evidence>
<gene>
    <name evidence="7" type="ORF">SAMN02745220_03074</name>
</gene>
<evidence type="ECO:0000313" key="8">
    <source>
        <dbReference type="Proteomes" id="UP000184603"/>
    </source>
</evidence>
<evidence type="ECO:0000313" key="7">
    <source>
        <dbReference type="EMBL" id="SHO49759.1"/>
    </source>
</evidence>
<dbReference type="InterPro" id="IPR015424">
    <property type="entry name" value="PyrdxlP-dep_Trfase"/>
</dbReference>
<evidence type="ECO:0000256" key="4">
    <source>
        <dbReference type="ARBA" id="ARBA00023125"/>
    </source>
</evidence>
<dbReference type="AlphaFoldDB" id="A0A1M7YAY2"/>
<dbReference type="Gene3D" id="1.10.10.10">
    <property type="entry name" value="Winged helix-like DNA-binding domain superfamily/Winged helix DNA-binding domain"/>
    <property type="match status" value="1"/>
</dbReference>
<dbReference type="InterPro" id="IPR015421">
    <property type="entry name" value="PyrdxlP-dep_Trfase_major"/>
</dbReference>
<dbReference type="InterPro" id="IPR036388">
    <property type="entry name" value="WH-like_DNA-bd_sf"/>
</dbReference>
<comment type="similarity">
    <text evidence="1">In the C-terminal section; belongs to the class-I pyridoxal-phosphate-dependent aminotransferase family.</text>
</comment>
<reference evidence="7 8" key="1">
    <citation type="submission" date="2016-12" db="EMBL/GenBank/DDBJ databases">
        <authorList>
            <person name="Song W.-J."/>
            <person name="Kurnit D.M."/>
        </authorList>
    </citation>
    <scope>NUCLEOTIDE SEQUENCE [LARGE SCALE GENOMIC DNA]</scope>
    <source>
        <strain evidence="7 8">DSM 18488</strain>
    </source>
</reference>
<dbReference type="PANTHER" id="PTHR46577">
    <property type="entry name" value="HTH-TYPE TRANSCRIPTIONAL REGULATORY PROTEIN GABR"/>
    <property type="match status" value="1"/>
</dbReference>
<protein>
    <submittedName>
        <fullName evidence="7">DNA-binding transcriptional regulator, MocR family, contains an aminotransferase domain</fullName>
    </submittedName>
</protein>